<reference evidence="2" key="1">
    <citation type="submission" date="2016-03" db="EMBL/GenBank/DDBJ databases">
        <title>Mechanisms controlling the formation of the plant cell surface in tip-growing cells are functionally conserved among land plants.</title>
        <authorList>
            <person name="Honkanen S."/>
            <person name="Jones V.A."/>
            <person name="Morieri G."/>
            <person name="Champion C."/>
            <person name="Hetherington A.J."/>
            <person name="Kelly S."/>
            <person name="Saint-Marcoux D."/>
            <person name="Proust H."/>
            <person name="Prescott H."/>
            <person name="Dolan L."/>
        </authorList>
    </citation>
    <scope>NUCLEOTIDE SEQUENCE [LARGE SCALE GENOMIC DNA]</scope>
    <source>
        <tissue evidence="2">Whole gametophyte</tissue>
    </source>
</reference>
<keyword evidence="3" id="KW-1185">Reference proteome</keyword>
<feature type="region of interest" description="Disordered" evidence="1">
    <location>
        <begin position="33"/>
        <end position="52"/>
    </location>
</feature>
<dbReference type="AlphaFoldDB" id="A0A176VK03"/>
<name>A0A176VK03_MARPO</name>
<gene>
    <name evidence="2" type="ORF">AXG93_3256s1340</name>
</gene>
<proteinExistence type="predicted"/>
<sequence>MDDYHEFGKDYAGEIDACRRHWSPNYLSITQGGVGTSGGASSSVSKGTSRGVGAVTSSGTVSIAGGSMSGDASGVPSFSPIPEFFKRLRKNYQGVKTEKLRNLKEFEGKTIESLWEANTRMRQLISITHGLTKSQAVQYWYRILDRELRRRVRDATLMNDASPTFVHLFEKIELNMVEERVVTSSFARDTITTFRILHSTAQSRPMNGGSGVQTRHPSVAEKSPMALVNCVLSQAMDLNCLTWIVSLGLVEQRRLSVDSVVSTPLVSSFPTGTAVAMPGGDRRDIRHPWSSSDVTRGLARVAAHAGEVSHAEVATKEDTQTPSLKDVA</sequence>
<evidence type="ECO:0000256" key="1">
    <source>
        <dbReference type="SAM" id="MobiDB-lite"/>
    </source>
</evidence>
<evidence type="ECO:0008006" key="4">
    <source>
        <dbReference type="Google" id="ProtNLM"/>
    </source>
</evidence>
<comment type="caution">
    <text evidence="2">The sequence shown here is derived from an EMBL/GenBank/DDBJ whole genome shotgun (WGS) entry which is preliminary data.</text>
</comment>
<evidence type="ECO:0000313" key="3">
    <source>
        <dbReference type="Proteomes" id="UP000077202"/>
    </source>
</evidence>
<feature type="compositionally biased region" description="Low complexity" evidence="1">
    <location>
        <begin position="39"/>
        <end position="52"/>
    </location>
</feature>
<accession>A0A176VK03</accession>
<organism evidence="2 3">
    <name type="scientific">Marchantia polymorpha subsp. ruderalis</name>
    <dbReference type="NCBI Taxonomy" id="1480154"/>
    <lineage>
        <taxon>Eukaryota</taxon>
        <taxon>Viridiplantae</taxon>
        <taxon>Streptophyta</taxon>
        <taxon>Embryophyta</taxon>
        <taxon>Marchantiophyta</taxon>
        <taxon>Marchantiopsida</taxon>
        <taxon>Marchantiidae</taxon>
        <taxon>Marchantiales</taxon>
        <taxon>Marchantiaceae</taxon>
        <taxon>Marchantia</taxon>
    </lineage>
</organism>
<dbReference type="Proteomes" id="UP000077202">
    <property type="component" value="Unassembled WGS sequence"/>
</dbReference>
<protein>
    <recommendedName>
        <fullName evidence="4">Retrotransposon gag domain-containing protein</fullName>
    </recommendedName>
</protein>
<dbReference type="EMBL" id="LVLJ01003561">
    <property type="protein sequence ID" value="OAE20887.1"/>
    <property type="molecule type" value="Genomic_DNA"/>
</dbReference>
<evidence type="ECO:0000313" key="2">
    <source>
        <dbReference type="EMBL" id="OAE20887.1"/>
    </source>
</evidence>